<organism evidence="1 2">
    <name type="scientific">Olea europaea subsp. europaea</name>
    <dbReference type="NCBI Taxonomy" id="158383"/>
    <lineage>
        <taxon>Eukaryota</taxon>
        <taxon>Viridiplantae</taxon>
        <taxon>Streptophyta</taxon>
        <taxon>Embryophyta</taxon>
        <taxon>Tracheophyta</taxon>
        <taxon>Spermatophyta</taxon>
        <taxon>Magnoliopsida</taxon>
        <taxon>eudicotyledons</taxon>
        <taxon>Gunneridae</taxon>
        <taxon>Pentapetalae</taxon>
        <taxon>asterids</taxon>
        <taxon>lamiids</taxon>
        <taxon>Lamiales</taxon>
        <taxon>Oleaceae</taxon>
        <taxon>Oleeae</taxon>
        <taxon>Olea</taxon>
    </lineage>
</organism>
<protein>
    <submittedName>
        <fullName evidence="1">Uncharacterized protein</fullName>
    </submittedName>
</protein>
<gene>
    <name evidence="1" type="ORF">OLEA9_A033437</name>
</gene>
<accession>A0A8S0U5X6</accession>
<dbReference type="EMBL" id="CACTIH010007490">
    <property type="protein sequence ID" value="CAA3014479.1"/>
    <property type="molecule type" value="Genomic_DNA"/>
</dbReference>
<comment type="caution">
    <text evidence="1">The sequence shown here is derived from an EMBL/GenBank/DDBJ whole genome shotgun (WGS) entry which is preliminary data.</text>
</comment>
<dbReference type="Proteomes" id="UP000594638">
    <property type="component" value="Unassembled WGS sequence"/>
</dbReference>
<dbReference type="Gramene" id="OE9A033437T1">
    <property type="protein sequence ID" value="OE9A033437C1"/>
    <property type="gene ID" value="OE9A033437"/>
</dbReference>
<evidence type="ECO:0000313" key="1">
    <source>
        <dbReference type="EMBL" id="CAA3014479.1"/>
    </source>
</evidence>
<evidence type="ECO:0000313" key="2">
    <source>
        <dbReference type="Proteomes" id="UP000594638"/>
    </source>
</evidence>
<dbReference type="AlphaFoldDB" id="A0A8S0U5X6"/>
<name>A0A8S0U5X6_OLEEU</name>
<proteinExistence type="predicted"/>
<reference evidence="1 2" key="1">
    <citation type="submission" date="2019-12" db="EMBL/GenBank/DDBJ databases">
        <authorList>
            <person name="Alioto T."/>
            <person name="Alioto T."/>
            <person name="Gomez Garrido J."/>
        </authorList>
    </citation>
    <scope>NUCLEOTIDE SEQUENCE [LARGE SCALE GENOMIC DNA]</scope>
</reference>
<keyword evidence="2" id="KW-1185">Reference proteome</keyword>
<sequence length="92" mass="9760">MVAVLGVAAAAAAVAMWGGNFVVVDLAIGVGSNVAVDWRFTSNLQIHIAAVMAMEERERRRETKGKGATASMTQSTTGLDVNLQRRDVNLIC</sequence>